<name>A0ABT9LFF1_STRGD</name>
<gene>
    <name evidence="2" type="ORF">J2S47_002452</name>
</gene>
<evidence type="ECO:0000313" key="3">
    <source>
        <dbReference type="Proteomes" id="UP001231675"/>
    </source>
</evidence>
<sequence>MTAYGQNNGRLPQPVEAQPGIPVRPTSDQRLSAEEWLLSASPLPGRARAELREHGVVLLPLGGLFSAVRVPGRIVQALAASTDPAVIDAVLADVLDGGPVVCAVRGPRYYALVPPSMPQTWRDAVEDWRDGDVACLGRASYLGVPAPTAVAHPRSGATSYWSVPPRPGTLCRPLAVARLIAAGVHLLGDERDPWPADAPLTPRPGALPGPNPEGH</sequence>
<protein>
    <recommendedName>
        <fullName evidence="4">DNA primase/polymerase bifunctional N-terminal domain-containing protein</fullName>
    </recommendedName>
</protein>
<dbReference type="EMBL" id="JAURUD010000001">
    <property type="protein sequence ID" value="MDP9681950.1"/>
    <property type="molecule type" value="Genomic_DNA"/>
</dbReference>
<evidence type="ECO:0008006" key="4">
    <source>
        <dbReference type="Google" id="ProtNLM"/>
    </source>
</evidence>
<keyword evidence="3" id="KW-1185">Reference proteome</keyword>
<dbReference type="GeneID" id="91551393"/>
<organism evidence="2 3">
    <name type="scientific">Streptomyces griseoviridis</name>
    <dbReference type="NCBI Taxonomy" id="45398"/>
    <lineage>
        <taxon>Bacteria</taxon>
        <taxon>Bacillati</taxon>
        <taxon>Actinomycetota</taxon>
        <taxon>Actinomycetes</taxon>
        <taxon>Kitasatosporales</taxon>
        <taxon>Streptomycetaceae</taxon>
        <taxon>Streptomyces</taxon>
    </lineage>
</organism>
<proteinExistence type="predicted"/>
<feature type="compositionally biased region" description="Pro residues" evidence="1">
    <location>
        <begin position="201"/>
        <end position="215"/>
    </location>
</feature>
<feature type="region of interest" description="Disordered" evidence="1">
    <location>
        <begin position="1"/>
        <end position="26"/>
    </location>
</feature>
<feature type="compositionally biased region" description="Polar residues" evidence="1">
    <location>
        <begin position="1"/>
        <end position="10"/>
    </location>
</feature>
<evidence type="ECO:0000256" key="1">
    <source>
        <dbReference type="SAM" id="MobiDB-lite"/>
    </source>
</evidence>
<reference evidence="2 3" key="1">
    <citation type="submission" date="2023-07" db="EMBL/GenBank/DDBJ databases">
        <title>Sequencing the genomes of 1000 actinobacteria strains.</title>
        <authorList>
            <person name="Klenk H.-P."/>
        </authorList>
    </citation>
    <scope>NUCLEOTIDE SEQUENCE [LARGE SCALE GENOMIC DNA]</scope>
    <source>
        <strain evidence="2 3">DSM 40229</strain>
    </source>
</reference>
<feature type="region of interest" description="Disordered" evidence="1">
    <location>
        <begin position="191"/>
        <end position="215"/>
    </location>
</feature>
<comment type="caution">
    <text evidence="2">The sequence shown here is derived from an EMBL/GenBank/DDBJ whole genome shotgun (WGS) entry which is preliminary data.</text>
</comment>
<accession>A0ABT9LFF1</accession>
<dbReference type="Proteomes" id="UP001231675">
    <property type="component" value="Unassembled WGS sequence"/>
</dbReference>
<dbReference type="RefSeq" id="WP_189420260.1">
    <property type="nucleotide sequence ID" value="NZ_BMSM01000012.1"/>
</dbReference>
<evidence type="ECO:0000313" key="2">
    <source>
        <dbReference type="EMBL" id="MDP9681950.1"/>
    </source>
</evidence>